<dbReference type="InterPro" id="IPR010035">
    <property type="entry name" value="Thi_S"/>
</dbReference>
<dbReference type="PANTHER" id="PTHR34472:SF1">
    <property type="entry name" value="SULFUR CARRIER PROTEIN THIS"/>
    <property type="match status" value="1"/>
</dbReference>
<keyword evidence="2" id="KW-1185">Reference proteome</keyword>
<reference evidence="1 2" key="1">
    <citation type="submission" date="2022-04" db="EMBL/GenBank/DDBJ databases">
        <title>Halobacillus sp. isolated from saltern.</title>
        <authorList>
            <person name="Won M."/>
            <person name="Lee C.-M."/>
            <person name="Woen H.-Y."/>
            <person name="Kwon S.-W."/>
        </authorList>
    </citation>
    <scope>NUCLEOTIDE SEQUENCE [LARGE SCALE GENOMIC DNA]</scope>
    <source>
        <strain evidence="1 2">SSTM10-2</strain>
    </source>
</reference>
<evidence type="ECO:0000313" key="1">
    <source>
        <dbReference type="EMBL" id="UOQ91872.1"/>
    </source>
</evidence>
<dbReference type="Gene3D" id="3.10.20.30">
    <property type="match status" value="1"/>
</dbReference>
<dbReference type="InterPro" id="IPR003749">
    <property type="entry name" value="ThiS/MoaD-like"/>
</dbReference>
<dbReference type="InterPro" id="IPR016155">
    <property type="entry name" value="Mopterin_synth/thiamin_S_b"/>
</dbReference>
<sequence>MNIYVNGRNIDLPDTEITISELFDSYNIQKRTSVVEHNKEIVSRNDYKNTKVANGDTLEIVHFVGGG</sequence>
<dbReference type="Proteomes" id="UP000831880">
    <property type="component" value="Chromosome"/>
</dbReference>
<name>A0ABY4GUM7_9BACI</name>
<gene>
    <name evidence="1" type="primary">thiS</name>
    <name evidence="1" type="ORF">MUO14_15270</name>
</gene>
<dbReference type="NCBIfam" id="TIGR01683">
    <property type="entry name" value="thiS"/>
    <property type="match status" value="1"/>
</dbReference>
<organism evidence="1 2">
    <name type="scientific">Halobacillus shinanisalinarum</name>
    <dbReference type="NCBI Taxonomy" id="2932258"/>
    <lineage>
        <taxon>Bacteria</taxon>
        <taxon>Bacillati</taxon>
        <taxon>Bacillota</taxon>
        <taxon>Bacilli</taxon>
        <taxon>Bacillales</taxon>
        <taxon>Bacillaceae</taxon>
        <taxon>Halobacillus</taxon>
    </lineage>
</organism>
<dbReference type="RefSeq" id="WP_244751483.1">
    <property type="nucleotide sequence ID" value="NZ_CP095074.1"/>
</dbReference>
<dbReference type="PANTHER" id="PTHR34472">
    <property type="entry name" value="SULFUR CARRIER PROTEIN THIS"/>
    <property type="match status" value="1"/>
</dbReference>
<dbReference type="InterPro" id="IPR012675">
    <property type="entry name" value="Beta-grasp_dom_sf"/>
</dbReference>
<protein>
    <submittedName>
        <fullName evidence="1">Sulfur carrier protein ThiS</fullName>
    </submittedName>
</protein>
<dbReference type="CDD" id="cd00565">
    <property type="entry name" value="Ubl_ThiS"/>
    <property type="match status" value="1"/>
</dbReference>
<dbReference type="EMBL" id="CP095074">
    <property type="protein sequence ID" value="UOQ91872.1"/>
    <property type="molecule type" value="Genomic_DNA"/>
</dbReference>
<accession>A0ABY4GUM7</accession>
<proteinExistence type="predicted"/>
<evidence type="ECO:0000313" key="2">
    <source>
        <dbReference type="Proteomes" id="UP000831880"/>
    </source>
</evidence>
<dbReference type="SUPFAM" id="SSF54285">
    <property type="entry name" value="MoaD/ThiS"/>
    <property type="match status" value="1"/>
</dbReference>
<dbReference type="Pfam" id="PF02597">
    <property type="entry name" value="ThiS"/>
    <property type="match status" value="1"/>
</dbReference>